<dbReference type="PROSITE" id="PS01136">
    <property type="entry name" value="UPF0034"/>
    <property type="match status" value="1"/>
</dbReference>
<name>Q6FQK2_CANGA</name>
<dbReference type="GO" id="GO:0005737">
    <property type="term" value="C:cytoplasm"/>
    <property type="evidence" value="ECO:0007669"/>
    <property type="project" value="TreeGrafter"/>
</dbReference>
<feature type="binding site" evidence="12">
    <location>
        <position position="154"/>
    </location>
    <ligand>
        <name>FMN</name>
        <dbReference type="ChEBI" id="CHEBI:58210"/>
    </ligand>
</feature>
<dbReference type="Gene3D" id="3.20.20.70">
    <property type="entry name" value="Aldolase class I"/>
    <property type="match status" value="1"/>
</dbReference>
<feature type="binding site" evidence="12">
    <location>
        <begin position="12"/>
        <end position="14"/>
    </location>
    <ligand>
        <name>FMN</name>
        <dbReference type="ChEBI" id="CHEBI:58210"/>
    </ligand>
</feature>
<keyword evidence="5 10" id="KW-0819">tRNA processing</keyword>
<evidence type="ECO:0000256" key="3">
    <source>
        <dbReference type="ARBA" id="ARBA00022643"/>
    </source>
</evidence>
<reference evidence="16 17" key="1">
    <citation type="journal article" date="2004" name="Nature">
        <title>Genome evolution in yeasts.</title>
        <authorList>
            <consortium name="Genolevures"/>
            <person name="Dujon B."/>
            <person name="Sherman D."/>
            <person name="Fischer G."/>
            <person name="Durrens P."/>
            <person name="Casaregola S."/>
            <person name="Lafontaine I."/>
            <person name="de Montigny J."/>
            <person name="Marck C."/>
            <person name="Neuveglise C."/>
            <person name="Talla E."/>
            <person name="Goffard N."/>
            <person name="Frangeul L."/>
            <person name="Aigle M."/>
            <person name="Anthouard V."/>
            <person name="Babour A."/>
            <person name="Barbe V."/>
            <person name="Barnay S."/>
            <person name="Blanchin S."/>
            <person name="Beckerich J.M."/>
            <person name="Beyne E."/>
            <person name="Bleykasten C."/>
            <person name="Boisrame A."/>
            <person name="Boyer J."/>
            <person name="Cattolico L."/>
            <person name="Confanioleri F."/>
            <person name="de Daruvar A."/>
            <person name="Despons L."/>
            <person name="Fabre E."/>
            <person name="Fairhead C."/>
            <person name="Ferry-Dumazet H."/>
            <person name="Groppi A."/>
            <person name="Hantraye F."/>
            <person name="Hennequin C."/>
            <person name="Jauniaux N."/>
            <person name="Joyet P."/>
            <person name="Kachouri R."/>
            <person name="Kerrest A."/>
            <person name="Koszul R."/>
            <person name="Lemaire M."/>
            <person name="Lesur I."/>
            <person name="Ma L."/>
            <person name="Muller H."/>
            <person name="Nicaud J.M."/>
            <person name="Nikolski M."/>
            <person name="Oztas S."/>
            <person name="Ozier-Kalogeropoulos O."/>
            <person name="Pellenz S."/>
            <person name="Potier S."/>
            <person name="Richard G.F."/>
            <person name="Straub M.L."/>
            <person name="Suleau A."/>
            <person name="Swennene D."/>
            <person name="Tekaia F."/>
            <person name="Wesolowski-Louvel M."/>
            <person name="Westhof E."/>
            <person name="Wirth B."/>
            <person name="Zeniou-Meyer M."/>
            <person name="Zivanovic I."/>
            <person name="Bolotin-Fukuhara M."/>
            <person name="Thierry A."/>
            <person name="Bouchier C."/>
            <person name="Caudron B."/>
            <person name="Scarpelli C."/>
            <person name="Gaillardin C."/>
            <person name="Weissenbach J."/>
            <person name="Wincker P."/>
            <person name="Souciet J.L."/>
        </authorList>
    </citation>
    <scope>NUCLEOTIDE SEQUENCE [LARGE SCALE GENOMIC DNA]</scope>
    <source>
        <strain evidence="17">ATCC 2001 / BCRC 20586 / JCM 3761 / NBRC 0622 / NRRL Y-65 / CBS 138</strain>
    </source>
</reference>
<dbReference type="InterPro" id="IPR035587">
    <property type="entry name" value="DUS-like_FMN-bd"/>
</dbReference>
<evidence type="ECO:0000256" key="10">
    <source>
        <dbReference type="PIRNR" id="PIRNR006621"/>
    </source>
</evidence>
<evidence type="ECO:0000313" key="17">
    <source>
        <dbReference type="Proteomes" id="UP000002428"/>
    </source>
</evidence>
<feature type="binding site" evidence="12">
    <location>
        <position position="82"/>
    </location>
    <ligand>
        <name>FMN</name>
        <dbReference type="ChEBI" id="CHEBI:58210"/>
    </ligand>
</feature>
<dbReference type="GO" id="GO:0102264">
    <property type="term" value="F:tRNA-dihydrouridine20 synthase activity"/>
    <property type="evidence" value="ECO:0007669"/>
    <property type="project" value="EnsemblFungi"/>
</dbReference>
<dbReference type="FunCoup" id="Q6FQK2">
    <property type="interactions" value="893"/>
</dbReference>
<keyword evidence="2 10" id="KW-0285">Flavoprotein</keyword>
<evidence type="ECO:0000256" key="1">
    <source>
        <dbReference type="ARBA" id="ARBA00001917"/>
    </source>
</evidence>
<accession>Q6FQK2</accession>
<dbReference type="GO" id="GO:0106414">
    <property type="term" value="F:mRNA dihydrouridine synthase activity"/>
    <property type="evidence" value="ECO:0007669"/>
    <property type="project" value="RHEA"/>
</dbReference>
<evidence type="ECO:0000256" key="8">
    <source>
        <dbReference type="ARBA" id="ARBA00048342"/>
    </source>
</evidence>
<dbReference type="CGD" id="CAL0130322">
    <property type="gene designation" value="CAGL0I05588g"/>
</dbReference>
<keyword evidence="3 10" id="KW-0288">FMN</keyword>
<keyword evidence="12" id="KW-0547">Nucleotide-binding</keyword>
<keyword evidence="7" id="KW-0520">NAD</keyword>
<sequence>MDMYAGKLVLAPMVRAGELPTRLMALKYGAGLVWSPEIIDKKLIQTQRVENSSLSSVDYVMPSGVLVFRTVPSLERGKLIFQIGSADPALAKEAALKVIQDVDGIDLNCGCPKHFSIHAGMGSALLKKPEKLCSILKELVEHVGTPHGKPISCKIRLLEDEASTLELVKMICDTGIRNLTVHCRTTPMRNRETPIRDYIDSIFSVCKKAGVSLLINGAIRHREEFEQLFSYNPEIGGMIAEAAESNPTVFSKDVLPWHQTVKEFLEIAKKYENNIGNTKYMLSRLVPGKSKFFQYYAQCKTVEDLDHISSLIDDNGEPKGDPSEYLIKRREEEKLLKRQEGERKALERKLAKQQKRELEVESDSNKKPKLD</sequence>
<dbReference type="InterPro" id="IPR052582">
    <property type="entry name" value="tRNA-DUS-like"/>
</dbReference>
<evidence type="ECO:0000256" key="5">
    <source>
        <dbReference type="ARBA" id="ARBA00022694"/>
    </source>
</evidence>
<dbReference type="SUPFAM" id="SSF51395">
    <property type="entry name" value="FMN-linked oxidoreductases"/>
    <property type="match status" value="1"/>
</dbReference>
<feature type="active site" description="Proton donor" evidence="11">
    <location>
        <position position="111"/>
    </location>
</feature>
<evidence type="ECO:0000256" key="7">
    <source>
        <dbReference type="ARBA" id="ARBA00023027"/>
    </source>
</evidence>
<dbReference type="PANTHER" id="PTHR45936:SF1">
    <property type="entry name" value="TRNA-DIHYDROURIDINE(20) SYNTHASE [NAD(P)+]-LIKE"/>
    <property type="match status" value="1"/>
</dbReference>
<dbReference type="InterPro" id="IPR001269">
    <property type="entry name" value="DUS_fam"/>
</dbReference>
<feature type="binding site" evidence="12">
    <location>
        <position position="182"/>
    </location>
    <ligand>
        <name>FMN</name>
        <dbReference type="ChEBI" id="CHEBI:58210"/>
    </ligand>
</feature>
<comment type="catalytic activity">
    <reaction evidence="9">
        <text>a 5,6-dihydrouridine in mRNA + NADP(+) = a uridine in mRNA + NADPH + H(+)</text>
        <dbReference type="Rhea" id="RHEA:69855"/>
        <dbReference type="Rhea" id="RHEA-COMP:14658"/>
        <dbReference type="Rhea" id="RHEA-COMP:17789"/>
        <dbReference type="ChEBI" id="CHEBI:15378"/>
        <dbReference type="ChEBI" id="CHEBI:57783"/>
        <dbReference type="ChEBI" id="CHEBI:58349"/>
        <dbReference type="ChEBI" id="CHEBI:65315"/>
        <dbReference type="ChEBI" id="CHEBI:74443"/>
    </reaction>
    <physiologicalReaction direction="right-to-left" evidence="9">
        <dbReference type="Rhea" id="RHEA:69857"/>
    </physiologicalReaction>
</comment>
<evidence type="ECO:0000313" key="15">
    <source>
        <dbReference type="CGD" id="CAL0130322"/>
    </source>
</evidence>
<keyword evidence="17" id="KW-1185">Reference proteome</keyword>
<comment type="function">
    <text evidence="10">Catalyzes the synthesis of dihydrouridine, a modified base found in the D-loop of most tRNAs.</text>
</comment>
<dbReference type="AlphaFoldDB" id="Q6FQK2"/>
<dbReference type="Proteomes" id="UP000002428">
    <property type="component" value="Chromosome I"/>
</dbReference>
<dbReference type="OMA" id="DESYTMT"/>
<dbReference type="GO" id="GO:0050660">
    <property type="term" value="F:flavin adenine dinucleotide binding"/>
    <property type="evidence" value="ECO:0007669"/>
    <property type="project" value="InterPro"/>
</dbReference>
<evidence type="ECO:0000256" key="13">
    <source>
        <dbReference type="SAM" id="MobiDB-lite"/>
    </source>
</evidence>
<dbReference type="InterPro" id="IPR013785">
    <property type="entry name" value="Aldolase_TIM"/>
</dbReference>
<feature type="region of interest" description="Disordered" evidence="13">
    <location>
        <begin position="338"/>
        <end position="371"/>
    </location>
</feature>
<dbReference type="PIRSF" id="PIRSF006621">
    <property type="entry name" value="Dus"/>
    <property type="match status" value="1"/>
</dbReference>
<evidence type="ECO:0000256" key="11">
    <source>
        <dbReference type="PIRSR" id="PIRSR006621-1"/>
    </source>
</evidence>
<dbReference type="VEuPathDB" id="FungiDB:CAGL0I05588g"/>
<dbReference type="EC" id="1.3.1.-" evidence="10"/>
<evidence type="ECO:0000256" key="12">
    <source>
        <dbReference type="PIRSR" id="PIRSR006621-2"/>
    </source>
</evidence>
<gene>
    <name evidence="15 16" type="ordered locus">CAGL0I05588g</name>
</gene>
<dbReference type="KEGG" id="cgr:2889337"/>
<comment type="cofactor">
    <cofactor evidence="1 10 12">
        <name>FMN</name>
        <dbReference type="ChEBI" id="CHEBI:58210"/>
    </cofactor>
</comment>
<protein>
    <recommendedName>
        <fullName evidence="10">tRNA-dihydrouridine synthase</fullName>
        <ecNumber evidence="10">1.3.1.-</ecNumber>
    </recommendedName>
</protein>
<comment type="similarity">
    <text evidence="10">Belongs to the dus family.</text>
</comment>
<feature type="domain" description="DUS-like FMN-binding" evidence="14">
    <location>
        <begin position="10"/>
        <end position="309"/>
    </location>
</feature>
<evidence type="ECO:0000256" key="6">
    <source>
        <dbReference type="ARBA" id="ARBA00023002"/>
    </source>
</evidence>
<evidence type="ECO:0000259" key="14">
    <source>
        <dbReference type="Pfam" id="PF01207"/>
    </source>
</evidence>
<dbReference type="PANTHER" id="PTHR45936">
    <property type="entry name" value="TRNA-DIHYDROURIDINE(20) SYNTHASE [NAD(P)+]-LIKE"/>
    <property type="match status" value="1"/>
</dbReference>
<dbReference type="EMBL" id="CR380955">
    <property type="protein sequence ID" value="CAG60429.1"/>
    <property type="molecule type" value="Genomic_DNA"/>
</dbReference>
<dbReference type="eggNOG" id="KOG2334">
    <property type="taxonomic scope" value="Eukaryota"/>
</dbReference>
<dbReference type="STRING" id="284593.Q6FQK2"/>
<comment type="catalytic activity">
    <reaction evidence="8">
        <text>a 5,6-dihydrouridine in mRNA + NAD(+) = a uridine in mRNA + NADH + H(+)</text>
        <dbReference type="Rhea" id="RHEA:69851"/>
        <dbReference type="Rhea" id="RHEA-COMP:14658"/>
        <dbReference type="Rhea" id="RHEA-COMP:17789"/>
        <dbReference type="ChEBI" id="CHEBI:15378"/>
        <dbReference type="ChEBI" id="CHEBI:57540"/>
        <dbReference type="ChEBI" id="CHEBI:57945"/>
        <dbReference type="ChEBI" id="CHEBI:65315"/>
        <dbReference type="ChEBI" id="CHEBI:74443"/>
    </reaction>
    <physiologicalReaction direction="right-to-left" evidence="8">
        <dbReference type="Rhea" id="RHEA:69853"/>
    </physiologicalReaction>
</comment>
<evidence type="ECO:0000313" key="16">
    <source>
        <dbReference type="EMBL" id="CAG60429.1"/>
    </source>
</evidence>
<keyword evidence="6 10" id="KW-0560">Oxidoreductase</keyword>
<evidence type="ECO:0000256" key="9">
    <source>
        <dbReference type="ARBA" id="ARBA00049447"/>
    </source>
</evidence>
<dbReference type="CDD" id="cd02801">
    <property type="entry name" value="DUS_like_FMN"/>
    <property type="match status" value="1"/>
</dbReference>
<dbReference type="HOGENOM" id="CLU_013299_3_2_1"/>
<dbReference type="InParanoid" id="Q6FQK2"/>
<dbReference type="GO" id="GO:0006397">
    <property type="term" value="P:mRNA processing"/>
    <property type="evidence" value="ECO:0007669"/>
    <property type="project" value="UniProtKB-KW"/>
</dbReference>
<evidence type="ECO:0000256" key="2">
    <source>
        <dbReference type="ARBA" id="ARBA00022630"/>
    </source>
</evidence>
<keyword evidence="4" id="KW-0507">mRNA processing</keyword>
<proteinExistence type="inferred from homology"/>
<dbReference type="Pfam" id="PF01207">
    <property type="entry name" value="Dus"/>
    <property type="match status" value="1"/>
</dbReference>
<evidence type="ECO:0000256" key="4">
    <source>
        <dbReference type="ARBA" id="ARBA00022664"/>
    </source>
</evidence>
<organism evidence="16 17">
    <name type="scientific">Candida glabrata (strain ATCC 2001 / BCRC 20586 / JCM 3761 / NBRC 0622 / NRRL Y-65 / CBS 138)</name>
    <name type="common">Yeast</name>
    <name type="synonym">Nakaseomyces glabratus</name>
    <dbReference type="NCBI Taxonomy" id="284593"/>
    <lineage>
        <taxon>Eukaryota</taxon>
        <taxon>Fungi</taxon>
        <taxon>Dikarya</taxon>
        <taxon>Ascomycota</taxon>
        <taxon>Saccharomycotina</taxon>
        <taxon>Saccharomycetes</taxon>
        <taxon>Saccharomycetales</taxon>
        <taxon>Saccharomycetaceae</taxon>
        <taxon>Nakaseomyces</taxon>
    </lineage>
</organism>
<dbReference type="InterPro" id="IPR018517">
    <property type="entry name" value="tRNA_hU_synthase_CS"/>
</dbReference>